<dbReference type="AlphaFoldDB" id="A0A412WU50"/>
<proteinExistence type="predicted"/>
<accession>A0A412WU50</accession>
<name>A0A412WU50_9BACT</name>
<protein>
    <submittedName>
        <fullName evidence="1">Uncharacterized protein</fullName>
    </submittedName>
</protein>
<dbReference type="Proteomes" id="UP000283589">
    <property type="component" value="Unassembled WGS sequence"/>
</dbReference>
<dbReference type="RefSeq" id="WP_118261610.1">
    <property type="nucleotide sequence ID" value="NZ_CALBWO010000044.1"/>
</dbReference>
<reference evidence="1 2" key="1">
    <citation type="submission" date="2018-08" db="EMBL/GenBank/DDBJ databases">
        <title>A genome reference for cultivated species of the human gut microbiota.</title>
        <authorList>
            <person name="Zou Y."/>
            <person name="Xue W."/>
            <person name="Luo G."/>
        </authorList>
    </citation>
    <scope>NUCLEOTIDE SEQUENCE [LARGE SCALE GENOMIC DNA]</scope>
    <source>
        <strain evidence="1 2">AF14-49</strain>
    </source>
</reference>
<comment type="caution">
    <text evidence="1">The sequence shown here is derived from an EMBL/GenBank/DDBJ whole genome shotgun (WGS) entry which is preliminary data.</text>
</comment>
<evidence type="ECO:0000313" key="1">
    <source>
        <dbReference type="EMBL" id="RGV30750.1"/>
    </source>
</evidence>
<sequence length="157" mass="19015">MKENQELIDNEELKRFLLREAIILCPSIKEETSEGEKLQMLYRTQKRMNKLLRLLYHCDLGMHYVELYEVFGFYFVEKEGEKRKKHRMSVRLDSYSQFICQLMGMKDLITRFYIYNRQYLKVLEKVMNFYYPEDLLGGGVGRLKQLTLNTLKEETEK</sequence>
<gene>
    <name evidence="1" type="ORF">DWW18_20175</name>
</gene>
<evidence type="ECO:0000313" key="2">
    <source>
        <dbReference type="Proteomes" id="UP000283589"/>
    </source>
</evidence>
<dbReference type="EMBL" id="QRZA01000052">
    <property type="protein sequence ID" value="RGV30750.1"/>
    <property type="molecule type" value="Genomic_DNA"/>
</dbReference>
<organism evidence="1 2">
    <name type="scientific">Butyricimonas virosa</name>
    <dbReference type="NCBI Taxonomy" id="544645"/>
    <lineage>
        <taxon>Bacteria</taxon>
        <taxon>Pseudomonadati</taxon>
        <taxon>Bacteroidota</taxon>
        <taxon>Bacteroidia</taxon>
        <taxon>Bacteroidales</taxon>
        <taxon>Odoribacteraceae</taxon>
        <taxon>Butyricimonas</taxon>
    </lineage>
</organism>